<dbReference type="HOGENOM" id="CLU_3257434_0_0_9"/>
<organism evidence="1 2">
    <name type="scientific">[Ruminococcus] torques ATCC 27756</name>
    <dbReference type="NCBI Taxonomy" id="411460"/>
    <lineage>
        <taxon>Bacteria</taxon>
        <taxon>Bacillati</taxon>
        <taxon>Bacillota</taxon>
        <taxon>Clostridia</taxon>
        <taxon>Lachnospirales</taxon>
        <taxon>Lachnospiraceae</taxon>
        <taxon>Mediterraneibacter</taxon>
    </lineage>
</organism>
<reference evidence="1 2" key="1">
    <citation type="submission" date="2007-03" db="EMBL/GenBank/DDBJ databases">
        <authorList>
            <person name="Fulton L."/>
            <person name="Clifton S."/>
            <person name="Fulton B."/>
            <person name="Xu J."/>
            <person name="Minx P."/>
            <person name="Pepin K.H."/>
            <person name="Johnson M."/>
            <person name="Thiruvilangam P."/>
            <person name="Bhonagiri V."/>
            <person name="Nash W.E."/>
            <person name="Mardis E.R."/>
            <person name="Wilson R.K."/>
        </authorList>
    </citation>
    <scope>NUCLEOTIDE SEQUENCE [LARGE SCALE GENOMIC DNA]</scope>
    <source>
        <strain evidence="1 2">ATCC 27756</strain>
    </source>
</reference>
<evidence type="ECO:0000313" key="1">
    <source>
        <dbReference type="EMBL" id="EDK25716.1"/>
    </source>
</evidence>
<protein>
    <submittedName>
        <fullName evidence="1">Uncharacterized protein</fullName>
    </submittedName>
</protein>
<dbReference type="EMBL" id="AAVP02000001">
    <property type="protein sequence ID" value="EDK25716.1"/>
    <property type="molecule type" value="Genomic_DNA"/>
</dbReference>
<gene>
    <name evidence="1" type="ORF">RUMTOR_00612</name>
</gene>
<name>A5KK63_9FIRM</name>
<dbReference type="Proteomes" id="UP000003577">
    <property type="component" value="Unassembled WGS sequence"/>
</dbReference>
<sequence length="42" mass="5000">MNRKRNRRGNKDEEWQKDIYFGRNISGAYGFCVGHVHVFGKK</sequence>
<comment type="caution">
    <text evidence="1">The sequence shown here is derived from an EMBL/GenBank/DDBJ whole genome shotgun (WGS) entry which is preliminary data.</text>
</comment>
<proteinExistence type="predicted"/>
<evidence type="ECO:0000313" key="2">
    <source>
        <dbReference type="Proteomes" id="UP000003577"/>
    </source>
</evidence>
<dbReference type="PaxDb" id="411460-RUMTOR_00612"/>
<reference evidence="1 2" key="2">
    <citation type="submission" date="2007-04" db="EMBL/GenBank/DDBJ databases">
        <title>Draft genome sequence of Ruminococcus torques (ATCC 27756).</title>
        <authorList>
            <person name="Sudarsanam P."/>
            <person name="Ley R."/>
            <person name="Guruge J."/>
            <person name="Turnbaugh P.J."/>
            <person name="Mahowald M."/>
            <person name="Liep D."/>
            <person name="Gordon J."/>
        </authorList>
    </citation>
    <scope>NUCLEOTIDE SEQUENCE [LARGE SCALE GENOMIC DNA]</scope>
    <source>
        <strain evidence="1 2">ATCC 27756</strain>
    </source>
</reference>
<accession>A5KK63</accession>
<dbReference type="AlphaFoldDB" id="A5KK63"/>